<dbReference type="PANTHER" id="PTHR31149">
    <property type="entry name" value="EXPRESSED PROTEIN"/>
    <property type="match status" value="1"/>
</dbReference>
<comment type="caution">
    <text evidence="2">The sequence shown here is derived from an EMBL/GenBank/DDBJ whole genome shotgun (WGS) entry which is preliminary data.</text>
</comment>
<evidence type="ECO:0000313" key="3">
    <source>
        <dbReference type="Proteomes" id="UP000257109"/>
    </source>
</evidence>
<name>A0A371GBC9_MUCPR</name>
<dbReference type="AlphaFoldDB" id="A0A371GBC9"/>
<dbReference type="SUPFAM" id="SSF57756">
    <property type="entry name" value="Retrovirus zinc finger-like domains"/>
    <property type="match status" value="1"/>
</dbReference>
<dbReference type="GO" id="GO:0003676">
    <property type="term" value="F:nucleic acid binding"/>
    <property type="evidence" value="ECO:0007669"/>
    <property type="project" value="InterPro"/>
</dbReference>
<dbReference type="OrthoDB" id="1904536at2759"/>
<protein>
    <submittedName>
        <fullName evidence="2">187-kDa microtubule-associated protein</fullName>
    </submittedName>
</protein>
<feature type="compositionally biased region" description="Low complexity" evidence="1">
    <location>
        <begin position="370"/>
        <end position="380"/>
    </location>
</feature>
<keyword evidence="3" id="KW-1185">Reference proteome</keyword>
<feature type="compositionally biased region" description="Basic and acidic residues" evidence="1">
    <location>
        <begin position="121"/>
        <end position="131"/>
    </location>
</feature>
<evidence type="ECO:0000313" key="2">
    <source>
        <dbReference type="EMBL" id="RDX87862.1"/>
    </source>
</evidence>
<feature type="compositionally biased region" description="Low complexity" evidence="1">
    <location>
        <begin position="137"/>
        <end position="162"/>
    </location>
</feature>
<dbReference type="PANTHER" id="PTHR31149:SF11">
    <property type="entry name" value="187-KDA MICROTUBULE-ASSOCIATED PROTEIN AIR9"/>
    <property type="match status" value="1"/>
</dbReference>
<feature type="compositionally biased region" description="Basic and acidic residues" evidence="1">
    <location>
        <begin position="13"/>
        <end position="30"/>
    </location>
</feature>
<organism evidence="2 3">
    <name type="scientific">Mucuna pruriens</name>
    <name type="common">Velvet bean</name>
    <name type="synonym">Dolichos pruriens</name>
    <dbReference type="NCBI Taxonomy" id="157652"/>
    <lineage>
        <taxon>Eukaryota</taxon>
        <taxon>Viridiplantae</taxon>
        <taxon>Streptophyta</taxon>
        <taxon>Embryophyta</taxon>
        <taxon>Tracheophyta</taxon>
        <taxon>Spermatophyta</taxon>
        <taxon>Magnoliopsida</taxon>
        <taxon>eudicotyledons</taxon>
        <taxon>Gunneridae</taxon>
        <taxon>Pentapetalae</taxon>
        <taxon>rosids</taxon>
        <taxon>fabids</taxon>
        <taxon>Fabales</taxon>
        <taxon>Fabaceae</taxon>
        <taxon>Papilionoideae</taxon>
        <taxon>50 kb inversion clade</taxon>
        <taxon>NPAAA clade</taxon>
        <taxon>indigoferoid/millettioid clade</taxon>
        <taxon>Phaseoleae</taxon>
        <taxon>Mucuna</taxon>
    </lineage>
</organism>
<feature type="region of interest" description="Disordered" evidence="1">
    <location>
        <begin position="339"/>
        <end position="400"/>
    </location>
</feature>
<dbReference type="InterPro" id="IPR001611">
    <property type="entry name" value="Leu-rich_rpt"/>
</dbReference>
<feature type="compositionally biased region" description="Basic and acidic residues" evidence="1">
    <location>
        <begin position="382"/>
        <end position="393"/>
    </location>
</feature>
<feature type="compositionally biased region" description="Low complexity" evidence="1">
    <location>
        <begin position="176"/>
        <end position="217"/>
    </location>
</feature>
<dbReference type="InterPro" id="IPR036875">
    <property type="entry name" value="Znf_CCHC_sf"/>
</dbReference>
<sequence>MEVSSEQSGEDMTPEKPESSPKKNVPEVARRAAKTAADSGGSVSAKRKVEPRSGSGSGAGSGTVATKRSSSISGSGSSVSAPRRNSTGGLLQKASISDGRRKIVADSSAGAKSSASSATEPARRSLPELRRSSVTSSRAGVAAKPGAASPAGSASRTSGASKVEVAKKPVSKPTLSASASASSLSRRISSSSVDSTGSSGGSARRTVSRVSSPTVSSGLRAGSLSTSLDRTSALSGRRKGGTPDSRESRFIVLPQVEIKANDDLRLDLRGHRVRSLNASGLNLSSNLEFVYLRDNLLSTLEGVEILTRVKGPGFEPLENCKVLQRSCMRAVAQALQAQACQRNDGRGSKNKKGNWKNKLKDSNEGPKISNKNFGGNNYKKNGGHEKFSKKGGDQNRGGQRKFDKCYACKKWGHFVDECYNKGKAKERG</sequence>
<feature type="compositionally biased region" description="Low complexity" evidence="1">
    <location>
        <begin position="69"/>
        <end position="80"/>
    </location>
</feature>
<dbReference type="EMBL" id="QJKJ01006108">
    <property type="protein sequence ID" value="RDX87862.1"/>
    <property type="molecule type" value="Genomic_DNA"/>
</dbReference>
<feature type="compositionally biased region" description="Low complexity" evidence="1">
    <location>
        <begin position="105"/>
        <end position="118"/>
    </location>
</feature>
<feature type="compositionally biased region" description="Basic residues" evidence="1">
    <location>
        <begin position="348"/>
        <end position="357"/>
    </location>
</feature>
<dbReference type="GO" id="GO:0009506">
    <property type="term" value="C:plasmodesma"/>
    <property type="evidence" value="ECO:0007669"/>
    <property type="project" value="TreeGrafter"/>
</dbReference>
<dbReference type="GO" id="GO:0005886">
    <property type="term" value="C:plasma membrane"/>
    <property type="evidence" value="ECO:0007669"/>
    <property type="project" value="TreeGrafter"/>
</dbReference>
<dbReference type="Proteomes" id="UP000257109">
    <property type="component" value="Unassembled WGS sequence"/>
</dbReference>
<evidence type="ECO:0000256" key="1">
    <source>
        <dbReference type="SAM" id="MobiDB-lite"/>
    </source>
</evidence>
<feature type="compositionally biased region" description="Polar residues" evidence="1">
    <location>
        <begin position="223"/>
        <end position="234"/>
    </location>
</feature>
<dbReference type="GO" id="GO:0008270">
    <property type="term" value="F:zinc ion binding"/>
    <property type="evidence" value="ECO:0007669"/>
    <property type="project" value="InterPro"/>
</dbReference>
<gene>
    <name evidence="2" type="primary">AIR9</name>
    <name evidence="2" type="ORF">CR513_30607</name>
</gene>
<dbReference type="PROSITE" id="PS51450">
    <property type="entry name" value="LRR"/>
    <property type="match status" value="1"/>
</dbReference>
<proteinExistence type="predicted"/>
<feature type="region of interest" description="Disordered" evidence="1">
    <location>
        <begin position="1"/>
        <end position="248"/>
    </location>
</feature>
<dbReference type="STRING" id="157652.A0A371GBC9"/>
<feature type="non-terminal residue" evidence="2">
    <location>
        <position position="1"/>
    </location>
</feature>
<accession>A0A371GBC9</accession>
<reference evidence="2" key="1">
    <citation type="submission" date="2018-05" db="EMBL/GenBank/DDBJ databases">
        <title>Draft genome of Mucuna pruriens seed.</title>
        <authorList>
            <person name="Nnadi N.E."/>
            <person name="Vos R."/>
            <person name="Hasami M.H."/>
            <person name="Devisetty U.K."/>
            <person name="Aguiy J.C."/>
        </authorList>
    </citation>
    <scope>NUCLEOTIDE SEQUENCE [LARGE SCALE GENOMIC DNA]</scope>
    <source>
        <strain evidence="2">JCA_2017</strain>
    </source>
</reference>